<proteinExistence type="predicted"/>
<feature type="domain" description="HTH IS21-type" evidence="1">
    <location>
        <begin position="290"/>
        <end position="354"/>
    </location>
</feature>
<dbReference type="NCBIfam" id="NF033550">
    <property type="entry name" value="transpos_ISL3"/>
    <property type="match status" value="1"/>
</dbReference>
<dbReference type="InterPro" id="IPR002560">
    <property type="entry name" value="Transposase_DDE"/>
</dbReference>
<gene>
    <name evidence="2" type="ORF">OG699_01760</name>
</gene>
<protein>
    <submittedName>
        <fullName evidence="2">ISL3 family transposase</fullName>
    </submittedName>
</protein>
<dbReference type="Pfam" id="PF01610">
    <property type="entry name" value="DDE_Tnp_ISL3"/>
    <property type="match status" value="2"/>
</dbReference>
<name>A0AAU3HRE1_9ACTN</name>
<dbReference type="PANTHER" id="PTHR33498">
    <property type="entry name" value="TRANSPOSASE FOR INSERTION SEQUENCE ELEMENT IS1557"/>
    <property type="match status" value="1"/>
</dbReference>
<dbReference type="PANTHER" id="PTHR33498:SF1">
    <property type="entry name" value="TRANSPOSASE FOR INSERTION SEQUENCE ELEMENT IS1557"/>
    <property type="match status" value="1"/>
</dbReference>
<evidence type="ECO:0000313" key="2">
    <source>
        <dbReference type="EMBL" id="WTZ06851.1"/>
    </source>
</evidence>
<dbReference type="EMBL" id="CP109546">
    <property type="protein sequence ID" value="WTZ06851.1"/>
    <property type="molecule type" value="Genomic_DNA"/>
</dbReference>
<dbReference type="InterPro" id="IPR017894">
    <property type="entry name" value="HTH_IS21_transposase_type"/>
</dbReference>
<dbReference type="Pfam" id="PF14690">
    <property type="entry name" value="Zn_ribbon_ISL3"/>
    <property type="match status" value="1"/>
</dbReference>
<evidence type="ECO:0000259" key="1">
    <source>
        <dbReference type="PROSITE" id="PS50531"/>
    </source>
</evidence>
<reference evidence="2" key="1">
    <citation type="submission" date="2022-10" db="EMBL/GenBank/DDBJ databases">
        <title>The complete genomes of actinobacterial strains from the NBC collection.</title>
        <authorList>
            <person name="Joergensen T.S."/>
            <person name="Alvarez Arevalo M."/>
            <person name="Sterndorff E.B."/>
            <person name="Faurdal D."/>
            <person name="Vuksanovic O."/>
            <person name="Mourched A.-S."/>
            <person name="Charusanti P."/>
            <person name="Shaw S."/>
            <person name="Blin K."/>
            <person name="Weber T."/>
        </authorList>
    </citation>
    <scope>NUCLEOTIDE SEQUENCE</scope>
    <source>
        <strain evidence="2">NBC_01393</strain>
    </source>
</reference>
<dbReference type="InterPro" id="IPR029261">
    <property type="entry name" value="Transposase_Znf"/>
</dbReference>
<dbReference type="AlphaFoldDB" id="A0AAU3HRE1"/>
<dbReference type="PROSITE" id="PS50531">
    <property type="entry name" value="HTH_IS21"/>
    <property type="match status" value="1"/>
</dbReference>
<sequence length="536" mass="60832">MACKTVEAVLFPGIDVRVERVSASSDVLVVEAVSTARPGRCPNCANQARRIRSTYRRALDERPLGSRRVIVRLRVRRYFCDRKSCSRKTFVEQVPGLSERHRRSSTGLTGWMRSIAIELGGRPAARLRRRLRLVAGRTRLLGLLTAPTIPDRAPRVLGVDEFAFRKGCTYGTVLVDVEAGRVVDVLPDRTSETFAAWLTDHPGAEIICRDRASAYTKAVKEASPHALEVADRWHLLQNLSAAVEKTCHQHRDCLRKRAEEETVAEVPEPPPMLLPPAELPRTQIIERTRHRYEDIHRLLDKRWTISAIARRLNLDRKTVRRFRDTDLDELLASARERRPNGVLEPFKAYLNARFAEAQGQVRSGQVSGTRLFLEIQARGYRGSRQVVRKHLASLRAGTAEPVRADIPSPRKITSWIMRPRETLTESQDERLLQVRLACPDITRACDLARAFADLVRHRRGYLLLEWIRQAEQDAPKPMKGFVGFLCQDLDAVTAGLTLPWSSGVVEGHVNRVKTLKRAMYGRASFELLRSRILTQP</sequence>
<dbReference type="InterPro" id="IPR047951">
    <property type="entry name" value="Transpos_ISL3"/>
</dbReference>
<accession>A0AAU3HRE1</accession>
<organism evidence="2">
    <name type="scientific">Streptomyces sp. NBC_01393</name>
    <dbReference type="NCBI Taxonomy" id="2903851"/>
    <lineage>
        <taxon>Bacteria</taxon>
        <taxon>Bacillati</taxon>
        <taxon>Actinomycetota</taxon>
        <taxon>Actinomycetes</taxon>
        <taxon>Kitasatosporales</taxon>
        <taxon>Streptomycetaceae</taxon>
        <taxon>Streptomyces</taxon>
    </lineage>
</organism>